<dbReference type="EMBL" id="MT142351">
    <property type="protein sequence ID" value="QJA78730.1"/>
    <property type="molecule type" value="Genomic_DNA"/>
</dbReference>
<feature type="transmembrane region" description="Helical" evidence="1">
    <location>
        <begin position="22"/>
        <end position="45"/>
    </location>
</feature>
<accession>A0A6M3J150</accession>
<keyword evidence="1" id="KW-1133">Transmembrane helix</keyword>
<evidence type="ECO:0000313" key="3">
    <source>
        <dbReference type="EMBL" id="QJA78730.1"/>
    </source>
</evidence>
<evidence type="ECO:0000313" key="2">
    <source>
        <dbReference type="EMBL" id="QJA63599.1"/>
    </source>
</evidence>
<keyword evidence="1" id="KW-0812">Transmembrane</keyword>
<keyword evidence="1" id="KW-0472">Membrane</keyword>
<dbReference type="EMBL" id="MT141501">
    <property type="protein sequence ID" value="QJA63599.1"/>
    <property type="molecule type" value="Genomic_DNA"/>
</dbReference>
<name>A0A6M3J150_9ZZZZ</name>
<gene>
    <name evidence="3" type="ORF">MM415A01018_0006</name>
    <name evidence="2" type="ORF">MM415B00605_0008</name>
</gene>
<protein>
    <submittedName>
        <fullName evidence="2">Uncharacterized protein</fullName>
    </submittedName>
</protein>
<sequence length="49" mass="5738">MTLWQKIKAVLFREVSDLWKEAAYILVLITIGFALGIFLTLDILWENIK</sequence>
<evidence type="ECO:0000256" key="1">
    <source>
        <dbReference type="SAM" id="Phobius"/>
    </source>
</evidence>
<organism evidence="2">
    <name type="scientific">viral metagenome</name>
    <dbReference type="NCBI Taxonomy" id="1070528"/>
    <lineage>
        <taxon>unclassified sequences</taxon>
        <taxon>metagenomes</taxon>
        <taxon>organismal metagenomes</taxon>
    </lineage>
</organism>
<proteinExistence type="predicted"/>
<reference evidence="2" key="1">
    <citation type="submission" date="2020-03" db="EMBL/GenBank/DDBJ databases">
        <title>The deep terrestrial virosphere.</title>
        <authorList>
            <person name="Holmfeldt K."/>
            <person name="Nilsson E."/>
            <person name="Simone D."/>
            <person name="Lopez-Fernandez M."/>
            <person name="Wu X."/>
            <person name="de Brujin I."/>
            <person name="Lundin D."/>
            <person name="Andersson A."/>
            <person name="Bertilsson S."/>
            <person name="Dopson M."/>
        </authorList>
    </citation>
    <scope>NUCLEOTIDE SEQUENCE</scope>
    <source>
        <strain evidence="3">MM415A01018</strain>
        <strain evidence="2">MM415B00605</strain>
    </source>
</reference>
<dbReference type="AlphaFoldDB" id="A0A6M3J150"/>